<evidence type="ECO:0000313" key="1">
    <source>
        <dbReference type="EMBL" id="JAH93096.1"/>
    </source>
</evidence>
<name>A0A0E9WS29_ANGAN</name>
<accession>A0A0E9WS29</accession>
<protein>
    <submittedName>
        <fullName evidence="1">Uncharacterized protein</fullName>
    </submittedName>
</protein>
<organism evidence="1">
    <name type="scientific">Anguilla anguilla</name>
    <name type="common">European freshwater eel</name>
    <name type="synonym">Muraena anguilla</name>
    <dbReference type="NCBI Taxonomy" id="7936"/>
    <lineage>
        <taxon>Eukaryota</taxon>
        <taxon>Metazoa</taxon>
        <taxon>Chordata</taxon>
        <taxon>Craniata</taxon>
        <taxon>Vertebrata</taxon>
        <taxon>Euteleostomi</taxon>
        <taxon>Actinopterygii</taxon>
        <taxon>Neopterygii</taxon>
        <taxon>Teleostei</taxon>
        <taxon>Anguilliformes</taxon>
        <taxon>Anguillidae</taxon>
        <taxon>Anguilla</taxon>
    </lineage>
</organism>
<reference evidence="1" key="1">
    <citation type="submission" date="2014-11" db="EMBL/GenBank/DDBJ databases">
        <authorList>
            <person name="Amaro Gonzalez C."/>
        </authorList>
    </citation>
    <scope>NUCLEOTIDE SEQUENCE</scope>
</reference>
<sequence>MFEKCLPTVFVWRENELYFNKLCILYKLFATQSSSVCLFFNLNCMLCKSIIVAFVLNVDLINNTRIHNDNSFPLT</sequence>
<reference evidence="1" key="2">
    <citation type="journal article" date="2015" name="Fish Shellfish Immunol.">
        <title>Early steps in the European eel (Anguilla anguilla)-Vibrio vulnificus interaction in the gills: Role of the RtxA13 toxin.</title>
        <authorList>
            <person name="Callol A."/>
            <person name="Pajuelo D."/>
            <person name="Ebbesson L."/>
            <person name="Teles M."/>
            <person name="MacKenzie S."/>
            <person name="Amaro C."/>
        </authorList>
    </citation>
    <scope>NUCLEOTIDE SEQUENCE</scope>
</reference>
<proteinExistence type="predicted"/>
<dbReference type="AlphaFoldDB" id="A0A0E9WS29"/>
<dbReference type="EMBL" id="GBXM01015481">
    <property type="protein sequence ID" value="JAH93096.1"/>
    <property type="molecule type" value="Transcribed_RNA"/>
</dbReference>